<proteinExistence type="predicted"/>
<evidence type="ECO:0000313" key="1">
    <source>
        <dbReference type="EMBL" id="KAF9068502.1"/>
    </source>
</evidence>
<dbReference type="Proteomes" id="UP000772434">
    <property type="component" value="Unassembled WGS sequence"/>
</dbReference>
<sequence length="481" mass="54664">MFTPVLMGDASGHNSEASSKNQGIARRAFGETLLARLLVFKLFVDIMARGEIEEIHKTRWFLAQLQPLLFDGKYGSLVSELSWSPVSDSLLADCISQCLEDITAVFSGKSMNPHFFVVLDEANTMTQKLVDAFRDTHGPHPVLKEILETWDSHLRNKPFTIVAAGTNIPRMYFREEKWNQWQWISSTGGFSNIEDQRRYVLKFIPRALVDSPSGQHLLHRIWVWLRGRHRFTAAFISTLIENGFQSPHYLLNTFLRQFTGHWPTDADEFLRSEVSRRCPDFDGLVLEQLDDLPNLCTNMQHILLKHLIGDYRFTSSVILDILCVSAGFGYFIDNKMTTISAEEPLALVATAQWFSQKSLLVPNLDNFLSSFHFSDEPLVYESYYLALATALCFKTPHLVCDIFSFSASSLHVWASQYARLVALRGEGEGARETVVEYSPKTASQLVFTASCAAEVLDWMKDARGIPFCKHIGGTQRRYTSY</sequence>
<keyword evidence="2" id="KW-1185">Reference proteome</keyword>
<protein>
    <submittedName>
        <fullName evidence="1">Uncharacterized protein</fullName>
    </submittedName>
</protein>
<dbReference type="EMBL" id="JADNRY010000060">
    <property type="protein sequence ID" value="KAF9068502.1"/>
    <property type="molecule type" value="Genomic_DNA"/>
</dbReference>
<gene>
    <name evidence="1" type="ORF">BDP27DRAFT_816056</name>
</gene>
<dbReference type="AlphaFoldDB" id="A0A9P5PU03"/>
<reference evidence="1" key="1">
    <citation type="submission" date="2020-11" db="EMBL/GenBank/DDBJ databases">
        <authorList>
            <consortium name="DOE Joint Genome Institute"/>
            <person name="Ahrendt S."/>
            <person name="Riley R."/>
            <person name="Andreopoulos W."/>
            <person name="Labutti K."/>
            <person name="Pangilinan J."/>
            <person name="Ruiz-Duenas F.J."/>
            <person name="Barrasa J.M."/>
            <person name="Sanchez-Garcia M."/>
            <person name="Camarero S."/>
            <person name="Miyauchi S."/>
            <person name="Serrano A."/>
            <person name="Linde D."/>
            <person name="Babiker R."/>
            <person name="Drula E."/>
            <person name="Ayuso-Fernandez I."/>
            <person name="Pacheco R."/>
            <person name="Padilla G."/>
            <person name="Ferreira P."/>
            <person name="Barriuso J."/>
            <person name="Kellner H."/>
            <person name="Castanera R."/>
            <person name="Alfaro M."/>
            <person name="Ramirez L."/>
            <person name="Pisabarro A.G."/>
            <person name="Kuo A."/>
            <person name="Tritt A."/>
            <person name="Lipzen A."/>
            <person name="He G."/>
            <person name="Yan M."/>
            <person name="Ng V."/>
            <person name="Cullen D."/>
            <person name="Martin F."/>
            <person name="Rosso M.-N."/>
            <person name="Henrissat B."/>
            <person name="Hibbett D."/>
            <person name="Martinez A.T."/>
            <person name="Grigoriev I.V."/>
        </authorList>
    </citation>
    <scope>NUCLEOTIDE SEQUENCE</scope>
    <source>
        <strain evidence="1">AH 40177</strain>
    </source>
</reference>
<dbReference type="OrthoDB" id="2393824at2759"/>
<organism evidence="1 2">
    <name type="scientific">Rhodocollybia butyracea</name>
    <dbReference type="NCBI Taxonomy" id="206335"/>
    <lineage>
        <taxon>Eukaryota</taxon>
        <taxon>Fungi</taxon>
        <taxon>Dikarya</taxon>
        <taxon>Basidiomycota</taxon>
        <taxon>Agaricomycotina</taxon>
        <taxon>Agaricomycetes</taxon>
        <taxon>Agaricomycetidae</taxon>
        <taxon>Agaricales</taxon>
        <taxon>Marasmiineae</taxon>
        <taxon>Omphalotaceae</taxon>
        <taxon>Rhodocollybia</taxon>
    </lineage>
</organism>
<name>A0A9P5PU03_9AGAR</name>
<evidence type="ECO:0000313" key="2">
    <source>
        <dbReference type="Proteomes" id="UP000772434"/>
    </source>
</evidence>
<accession>A0A9P5PU03</accession>
<comment type="caution">
    <text evidence="1">The sequence shown here is derived from an EMBL/GenBank/DDBJ whole genome shotgun (WGS) entry which is preliminary data.</text>
</comment>